<gene>
    <name evidence="12" type="primary">LOC108561656</name>
</gene>
<evidence type="ECO:0000256" key="4">
    <source>
        <dbReference type="ARBA" id="ARBA00022692"/>
    </source>
</evidence>
<evidence type="ECO:0000256" key="2">
    <source>
        <dbReference type="ARBA" id="ARBA00008685"/>
    </source>
</evidence>
<evidence type="ECO:0000259" key="10">
    <source>
        <dbReference type="Pfam" id="PF00060"/>
    </source>
</evidence>
<dbReference type="Proteomes" id="UP000695000">
    <property type="component" value="Unplaced"/>
</dbReference>
<organism evidence="11 12">
    <name type="scientific">Nicrophorus vespilloides</name>
    <name type="common">Boreal carrion beetle</name>
    <dbReference type="NCBI Taxonomy" id="110193"/>
    <lineage>
        <taxon>Eukaryota</taxon>
        <taxon>Metazoa</taxon>
        <taxon>Ecdysozoa</taxon>
        <taxon>Arthropoda</taxon>
        <taxon>Hexapoda</taxon>
        <taxon>Insecta</taxon>
        <taxon>Pterygota</taxon>
        <taxon>Neoptera</taxon>
        <taxon>Endopterygota</taxon>
        <taxon>Coleoptera</taxon>
        <taxon>Polyphaga</taxon>
        <taxon>Staphyliniformia</taxon>
        <taxon>Silphidae</taxon>
        <taxon>Nicrophorinae</taxon>
        <taxon>Nicrophorus</taxon>
    </lineage>
</organism>
<comment type="similarity">
    <text evidence="2">Belongs to the glutamate-gated ion channel (TC 1.A.10.1) family.</text>
</comment>
<evidence type="ECO:0000256" key="7">
    <source>
        <dbReference type="ARBA" id="ARBA00023170"/>
    </source>
</evidence>
<reference evidence="12" key="1">
    <citation type="submission" date="2025-08" db="UniProtKB">
        <authorList>
            <consortium name="RefSeq"/>
        </authorList>
    </citation>
    <scope>IDENTIFICATION</scope>
    <source>
        <tissue evidence="12">Whole Larva</tissue>
    </source>
</reference>
<keyword evidence="7" id="KW-0675">Receptor</keyword>
<keyword evidence="3" id="KW-1003">Cell membrane</keyword>
<feature type="transmembrane region" description="Helical" evidence="9">
    <location>
        <begin position="217"/>
        <end position="246"/>
    </location>
</feature>
<evidence type="ECO:0000256" key="5">
    <source>
        <dbReference type="ARBA" id="ARBA00022989"/>
    </source>
</evidence>
<dbReference type="InterPro" id="IPR001320">
    <property type="entry name" value="Iontro_rcpt_C"/>
</dbReference>
<evidence type="ECO:0000256" key="6">
    <source>
        <dbReference type="ARBA" id="ARBA00023136"/>
    </source>
</evidence>
<feature type="transmembrane region" description="Helical" evidence="9">
    <location>
        <begin position="157"/>
        <end position="183"/>
    </location>
</feature>
<protein>
    <submittedName>
        <fullName evidence="12">Uncharacterized protein LOC108561656</fullName>
    </submittedName>
</protein>
<dbReference type="Gene3D" id="3.40.190.10">
    <property type="entry name" value="Periplasmic binding protein-like II"/>
    <property type="match status" value="1"/>
</dbReference>
<keyword evidence="5 9" id="KW-1133">Transmembrane helix</keyword>
<keyword evidence="4 9" id="KW-0812">Transmembrane</keyword>
<evidence type="ECO:0000313" key="12">
    <source>
        <dbReference type="RefSeq" id="XP_017775179.1"/>
    </source>
</evidence>
<dbReference type="InterPro" id="IPR052192">
    <property type="entry name" value="Insect_Ionotropic_Sensory_Rcpt"/>
</dbReference>
<keyword evidence="8" id="KW-0325">Glycoprotein</keyword>
<dbReference type="Pfam" id="PF00060">
    <property type="entry name" value="Lig_chan"/>
    <property type="match status" value="1"/>
</dbReference>
<name>A0ABM1MKS9_NICVS</name>
<evidence type="ECO:0000256" key="8">
    <source>
        <dbReference type="ARBA" id="ARBA00023180"/>
    </source>
</evidence>
<dbReference type="PANTHER" id="PTHR42643">
    <property type="entry name" value="IONOTROPIC RECEPTOR 20A-RELATED"/>
    <property type="match status" value="1"/>
</dbReference>
<accession>A0ABM1MKS9</accession>
<feature type="transmembrane region" description="Helical" evidence="9">
    <location>
        <begin position="403"/>
        <end position="424"/>
    </location>
</feature>
<dbReference type="PANTHER" id="PTHR42643:SF31">
    <property type="entry name" value="IONOTROPIC RECEPTOR 68B-RELATED"/>
    <property type="match status" value="1"/>
</dbReference>
<proteinExistence type="inferred from homology"/>
<evidence type="ECO:0000313" key="11">
    <source>
        <dbReference type="Proteomes" id="UP000695000"/>
    </source>
</evidence>
<keyword evidence="6 9" id="KW-0472">Membrane</keyword>
<evidence type="ECO:0000256" key="3">
    <source>
        <dbReference type="ARBA" id="ARBA00022475"/>
    </source>
</evidence>
<comment type="subcellular location">
    <subcellularLocation>
        <location evidence="1">Cell membrane</location>
        <topology evidence="1">Multi-pass membrane protein</topology>
    </subcellularLocation>
</comment>
<dbReference type="RefSeq" id="XP_017775179.1">
    <property type="nucleotide sequence ID" value="XM_017919690.1"/>
</dbReference>
<feature type="domain" description="Ionotropic glutamate receptor C-terminal" evidence="10">
    <location>
        <begin position="154"/>
        <end position="410"/>
    </location>
</feature>
<sequence length="428" mass="48869">MYDLVDNPRVLINTMNNLNGYPIAVSTFTRIPTNMPYATANNGYDCSYGNLIFGGLDGCVMKYMSKILNFELNIVEPLDKEKFGYKAPNGTFLGSLGDIVYRRAQITGNSRFLEVFDREQYEYTLPIKNDQICFVVPKADRIPPYASLFNCFSSDTWTALLIVMCSMCVLYYFSAQISFHLLLRTKMCPFKDTINIIGLFLNVPMHKLPQIHHERMIVISCLMFNIIILGTFQGSLFTSFSSILYYPDINTLEDLSHSNLFIATSLDPFNGDESQVIKKIYSKHIDLFERALTRAALKRDVAAMERKEDANFFIQTEYISSDGVPLLHVVAECPTSNFLAYIVPKHSPFLPRFNVLLRRFLESGLIEKWYYDTVEATILSNKYAKNQTSNSQEPLELQDLQSAFYFLFVGAALATIAFVIEITCKLFK</sequence>
<keyword evidence="11" id="KW-1185">Reference proteome</keyword>
<dbReference type="GeneID" id="108561656"/>
<evidence type="ECO:0000256" key="9">
    <source>
        <dbReference type="SAM" id="Phobius"/>
    </source>
</evidence>
<dbReference type="SUPFAM" id="SSF53850">
    <property type="entry name" value="Periplasmic binding protein-like II"/>
    <property type="match status" value="1"/>
</dbReference>
<evidence type="ECO:0000256" key="1">
    <source>
        <dbReference type="ARBA" id="ARBA00004651"/>
    </source>
</evidence>